<protein>
    <submittedName>
        <fullName evidence="2">Uncharacterized protein</fullName>
    </submittedName>
</protein>
<comment type="caution">
    <text evidence="2">The sequence shown here is derived from an EMBL/GenBank/DDBJ whole genome shotgun (WGS) entry which is preliminary data.</text>
</comment>
<name>A0A3M7RNE4_BRAPC</name>
<dbReference type="Proteomes" id="UP000276133">
    <property type="component" value="Unassembled WGS sequence"/>
</dbReference>
<feature type="region of interest" description="Disordered" evidence="1">
    <location>
        <begin position="1"/>
        <end position="53"/>
    </location>
</feature>
<evidence type="ECO:0000313" key="2">
    <source>
        <dbReference type="EMBL" id="RNA25076.1"/>
    </source>
</evidence>
<evidence type="ECO:0000256" key="1">
    <source>
        <dbReference type="SAM" id="MobiDB-lite"/>
    </source>
</evidence>
<accession>A0A3M7RNE4</accession>
<evidence type="ECO:0000313" key="3">
    <source>
        <dbReference type="Proteomes" id="UP000276133"/>
    </source>
</evidence>
<gene>
    <name evidence="2" type="ORF">BpHYR1_025750</name>
</gene>
<feature type="compositionally biased region" description="Polar residues" evidence="1">
    <location>
        <begin position="1"/>
        <end position="10"/>
    </location>
</feature>
<keyword evidence="3" id="KW-1185">Reference proteome</keyword>
<dbReference type="EMBL" id="REGN01002981">
    <property type="protein sequence ID" value="RNA25076.1"/>
    <property type="molecule type" value="Genomic_DNA"/>
</dbReference>
<proteinExistence type="predicted"/>
<dbReference type="AlphaFoldDB" id="A0A3M7RNE4"/>
<sequence length="133" mass="15189">MKQPYKSTNAYKKKKIPFDKTGKLNRDSKSNKDFIEKSFSSKNKNPFKKQHSSENNTIKLKHLDITKQIIRLKDLSVSISKNTTNVYSRICLTRFLGGFGGDDFEYDVCFEKKSGDMGVALDFLGSIRIFGGF</sequence>
<reference evidence="2 3" key="1">
    <citation type="journal article" date="2018" name="Sci. Rep.">
        <title>Genomic signatures of local adaptation to the degree of environmental predictability in rotifers.</title>
        <authorList>
            <person name="Franch-Gras L."/>
            <person name="Hahn C."/>
            <person name="Garcia-Roger E.M."/>
            <person name="Carmona M.J."/>
            <person name="Serra M."/>
            <person name="Gomez A."/>
        </authorList>
    </citation>
    <scope>NUCLEOTIDE SEQUENCE [LARGE SCALE GENOMIC DNA]</scope>
    <source>
        <strain evidence="2">HYR1</strain>
    </source>
</reference>
<feature type="compositionally biased region" description="Basic and acidic residues" evidence="1">
    <location>
        <begin position="16"/>
        <end position="36"/>
    </location>
</feature>
<organism evidence="2 3">
    <name type="scientific">Brachionus plicatilis</name>
    <name type="common">Marine rotifer</name>
    <name type="synonym">Brachionus muelleri</name>
    <dbReference type="NCBI Taxonomy" id="10195"/>
    <lineage>
        <taxon>Eukaryota</taxon>
        <taxon>Metazoa</taxon>
        <taxon>Spiralia</taxon>
        <taxon>Gnathifera</taxon>
        <taxon>Rotifera</taxon>
        <taxon>Eurotatoria</taxon>
        <taxon>Monogononta</taxon>
        <taxon>Pseudotrocha</taxon>
        <taxon>Ploima</taxon>
        <taxon>Brachionidae</taxon>
        <taxon>Brachionus</taxon>
    </lineage>
</organism>